<accession>A0A380A8B6</accession>
<dbReference type="Proteomes" id="UP000255061">
    <property type="component" value="Unassembled WGS sequence"/>
</dbReference>
<reference evidence="2 3" key="1">
    <citation type="submission" date="2018-06" db="EMBL/GenBank/DDBJ databases">
        <authorList>
            <consortium name="Pathogen Informatics"/>
            <person name="Doyle S."/>
        </authorList>
    </citation>
    <scope>NUCLEOTIDE SEQUENCE [LARGE SCALE GENOMIC DNA]</scope>
    <source>
        <strain evidence="2 3">NCTC10736</strain>
    </source>
</reference>
<dbReference type="AlphaFoldDB" id="A0A380A8B6"/>
<feature type="transmembrane region" description="Helical" evidence="1">
    <location>
        <begin position="80"/>
        <end position="102"/>
    </location>
</feature>
<feature type="transmembrane region" description="Helical" evidence="1">
    <location>
        <begin position="201"/>
        <end position="225"/>
    </location>
</feature>
<keyword evidence="1" id="KW-1133">Transmembrane helix</keyword>
<feature type="transmembrane region" description="Helical" evidence="1">
    <location>
        <begin position="339"/>
        <end position="356"/>
    </location>
</feature>
<keyword evidence="2" id="KW-0436">Ligase</keyword>
<keyword evidence="1" id="KW-0472">Membrane</keyword>
<dbReference type="GO" id="GO:0016874">
    <property type="term" value="F:ligase activity"/>
    <property type="evidence" value="ECO:0007669"/>
    <property type="project" value="UniProtKB-KW"/>
</dbReference>
<feature type="transmembrane region" description="Helical" evidence="1">
    <location>
        <begin position="44"/>
        <end position="68"/>
    </location>
</feature>
<dbReference type="EMBL" id="UGYV01000001">
    <property type="protein sequence ID" value="SUI75478.1"/>
    <property type="molecule type" value="Genomic_DNA"/>
</dbReference>
<feature type="transmembrane region" description="Helical" evidence="1">
    <location>
        <begin position="114"/>
        <end position="133"/>
    </location>
</feature>
<evidence type="ECO:0000313" key="2">
    <source>
        <dbReference type="EMBL" id="SUI75478.1"/>
    </source>
</evidence>
<feature type="transmembrane region" description="Helical" evidence="1">
    <location>
        <begin position="301"/>
        <end position="319"/>
    </location>
</feature>
<keyword evidence="1" id="KW-0812">Transmembrane</keyword>
<feature type="transmembrane region" description="Helical" evidence="1">
    <location>
        <begin position="173"/>
        <end position="194"/>
    </location>
</feature>
<proteinExistence type="predicted"/>
<evidence type="ECO:0000313" key="3">
    <source>
        <dbReference type="Proteomes" id="UP000255061"/>
    </source>
</evidence>
<name>A0A380A8B6_9GAMM</name>
<sequence>MIFFFIAGPFSITQWNKINILIIFILSSTTLLLTALLGRKLRFWLISFYPSLIYIFSFIVSLFALILTREYLTGEYFDSVIFGRLFTFITVSFVLFIINLWLSQVGNDELLRSLKITFSIGFCFVLLGHWQFIGNLFGIPFFIETRDWMHGVPAAIRSVLPMRLTSIAEEPNFLSPLLIEYLILTGLVVNGVLIRFGAYALGLFVLVLSFSGGVYVNLILILAFYSILSLYRSFTLSKIKIRDFIFLFFIVLCFGLVISIGNILIDFISVKLQGEAGGQSGRSQFLLSLTQLISNSDFSQLLLGHGMATMSVLTAFGLPKDEFLFRITNNFYLDMIWEGGFLGLFLILMFFIYLLFIGIKSYLINKYYEAGLLFTVHMMITCLYRSEYLSSHFLWVMTLIFICYKKGAIDMQRELTSSMPKINNHSATLRGEDGIS</sequence>
<organism evidence="2 3">
    <name type="scientific">Shewanella morhuae</name>
    <dbReference type="NCBI Taxonomy" id="365591"/>
    <lineage>
        <taxon>Bacteria</taxon>
        <taxon>Pseudomonadati</taxon>
        <taxon>Pseudomonadota</taxon>
        <taxon>Gammaproteobacteria</taxon>
        <taxon>Alteromonadales</taxon>
        <taxon>Shewanellaceae</taxon>
        <taxon>Shewanella</taxon>
    </lineage>
</organism>
<gene>
    <name evidence="2" type="ORF">NCTC10736_01716</name>
</gene>
<evidence type="ECO:0000256" key="1">
    <source>
        <dbReference type="SAM" id="Phobius"/>
    </source>
</evidence>
<feature type="transmembrane region" description="Helical" evidence="1">
    <location>
        <begin position="245"/>
        <end position="265"/>
    </location>
</feature>
<feature type="transmembrane region" description="Helical" evidence="1">
    <location>
        <begin position="18"/>
        <end position="37"/>
    </location>
</feature>
<protein>
    <submittedName>
        <fullName evidence="2">Lipid A core - O-antigen ligase and related enzymes</fullName>
    </submittedName>
</protein>